<keyword evidence="1" id="KW-0175">Coiled coil</keyword>
<dbReference type="EMBL" id="GBXI01011092">
    <property type="protein sequence ID" value="JAD03200.1"/>
    <property type="molecule type" value="Transcribed_RNA"/>
</dbReference>
<protein>
    <submittedName>
        <fullName evidence="2">Inhibitor of nuclear factor kappa-B kinase-interacting protein</fullName>
    </submittedName>
</protein>
<dbReference type="GO" id="GO:0016301">
    <property type="term" value="F:kinase activity"/>
    <property type="evidence" value="ECO:0007669"/>
    <property type="project" value="UniProtKB-KW"/>
</dbReference>
<keyword evidence="2" id="KW-0808">Transferase</keyword>
<name>A0A0A1WXF4_ZEUCU</name>
<reference evidence="2" key="1">
    <citation type="submission" date="2014-11" db="EMBL/GenBank/DDBJ databases">
        <authorList>
            <person name="Geib S."/>
        </authorList>
    </citation>
    <scope>NUCLEOTIDE SEQUENCE</scope>
</reference>
<feature type="coiled-coil region" evidence="1">
    <location>
        <begin position="130"/>
        <end position="157"/>
    </location>
</feature>
<evidence type="ECO:0000313" key="2">
    <source>
        <dbReference type="EMBL" id="JAD03200.1"/>
    </source>
</evidence>
<evidence type="ECO:0000256" key="1">
    <source>
        <dbReference type="SAM" id="Coils"/>
    </source>
</evidence>
<proteinExistence type="predicted"/>
<reference evidence="2" key="2">
    <citation type="journal article" date="2015" name="Gigascience">
        <title>Reconstructing a comprehensive transcriptome assembly of a white-pupal translocated strain of the pest fruit fly Bactrocera cucurbitae.</title>
        <authorList>
            <person name="Sim S.B."/>
            <person name="Calla B."/>
            <person name="Hall B."/>
            <person name="DeRego T."/>
            <person name="Geib S.M."/>
        </authorList>
    </citation>
    <scope>NUCLEOTIDE SEQUENCE</scope>
</reference>
<organism evidence="2">
    <name type="scientific">Zeugodacus cucurbitae</name>
    <name type="common">Melon fruit fly</name>
    <name type="synonym">Bactrocera cucurbitae</name>
    <dbReference type="NCBI Taxonomy" id="28588"/>
    <lineage>
        <taxon>Eukaryota</taxon>
        <taxon>Metazoa</taxon>
        <taxon>Ecdysozoa</taxon>
        <taxon>Arthropoda</taxon>
        <taxon>Hexapoda</taxon>
        <taxon>Insecta</taxon>
        <taxon>Pterygota</taxon>
        <taxon>Neoptera</taxon>
        <taxon>Endopterygota</taxon>
        <taxon>Diptera</taxon>
        <taxon>Brachycera</taxon>
        <taxon>Muscomorpha</taxon>
        <taxon>Tephritoidea</taxon>
        <taxon>Tephritidae</taxon>
        <taxon>Zeugodacus</taxon>
        <taxon>Zeugodacus</taxon>
    </lineage>
</organism>
<sequence length="292" mass="33319">MAEQQRKTVSDQLLRAQLEVVTAQNARLQEENNLLRQKLSRLSGDSRSAAAINVEAKINALRLEDERDQMYDNLERLKRKYNKLHAAYLEKVQRCKALEDTFKRQKTLSGLVMKSALSQRAQVLADKTQTENLEKQVTKLQTALDEAYDIIDELEFELESIDYMEQEMLHMRNELTVLKSKQKEYTGATTSSIPTTELDESLPAYTADIPDGPGCRYSSGPARRISRNVRSMLIRPNASSSSNESLPNDDADNETLERAAMTHDLLENAAAESNQLRRELLKCRLQNRCRPK</sequence>
<dbReference type="AlphaFoldDB" id="A0A0A1WXF4"/>
<gene>
    <name evidence="2" type="primary">Ikbip_0</name>
    <name evidence="2" type="ORF">g.22173</name>
</gene>
<feature type="coiled-coil region" evidence="1">
    <location>
        <begin position="11"/>
        <end position="91"/>
    </location>
</feature>
<accession>A0A0A1WXF4</accession>
<keyword evidence="2" id="KW-0418">Kinase</keyword>